<dbReference type="EMBL" id="ML993962">
    <property type="protein sequence ID" value="KAF2201770.1"/>
    <property type="molecule type" value="Genomic_DNA"/>
</dbReference>
<dbReference type="PANTHER" id="PTHR20958:SF6">
    <property type="entry name" value="GLYCINE N-ACYLTRANSFERASE-LIKE PROTEIN"/>
    <property type="match status" value="1"/>
</dbReference>
<proteinExistence type="predicted"/>
<gene>
    <name evidence="1" type="ORF">GQ43DRAFT_21558</name>
</gene>
<dbReference type="AlphaFoldDB" id="A0A9P4MZD5"/>
<dbReference type="OrthoDB" id="61870at2759"/>
<dbReference type="SUPFAM" id="SSF55729">
    <property type="entry name" value="Acyl-CoA N-acyltransferases (Nat)"/>
    <property type="match status" value="1"/>
</dbReference>
<sequence>MKVYSHPSTSSNLKHALNSALPYSIALAYRTQHQNQTPDTHILATFSPSSGPENATSEIPQCWAAAYFDRSMRPETELWIFATGEVPGHPSSSSSSSSSSQDSDFCPRCREAVMSLLSHMRTLPVPPMHPSNLKSLEAAKQHSKEFPETGPDVRYPPSSGSYLRHLLLPSVVTLGAVHHKIAKILLDTGLICAEFPGLEAPVNKFLFKISDLPETRPLPDGLRWGEMRPKDIAIVQARTHIPRATHTLLSLKSVAVFEISTDQPVAWAFSGLDGSLTTLHVETEWRGRGIAKAVAAKVFREYAGSFTVDKEGNSWAHADVYIGNVQSEAVCRSLGGVALWEIFWVRVDVSRALETYTKD</sequence>
<dbReference type="Gene3D" id="3.40.630.30">
    <property type="match status" value="1"/>
</dbReference>
<dbReference type="InterPro" id="IPR053225">
    <property type="entry name" value="Acyl-CoA_N-acyltransferase"/>
</dbReference>
<comment type="caution">
    <text evidence="1">The sequence shown here is derived from an EMBL/GenBank/DDBJ whole genome shotgun (WGS) entry which is preliminary data.</text>
</comment>
<evidence type="ECO:0008006" key="3">
    <source>
        <dbReference type="Google" id="ProtNLM"/>
    </source>
</evidence>
<dbReference type="InterPro" id="IPR016181">
    <property type="entry name" value="Acyl_CoA_acyltransferase"/>
</dbReference>
<organism evidence="1 2">
    <name type="scientific">Delitschia confertaspora ATCC 74209</name>
    <dbReference type="NCBI Taxonomy" id="1513339"/>
    <lineage>
        <taxon>Eukaryota</taxon>
        <taxon>Fungi</taxon>
        <taxon>Dikarya</taxon>
        <taxon>Ascomycota</taxon>
        <taxon>Pezizomycotina</taxon>
        <taxon>Dothideomycetes</taxon>
        <taxon>Pleosporomycetidae</taxon>
        <taxon>Pleosporales</taxon>
        <taxon>Delitschiaceae</taxon>
        <taxon>Delitschia</taxon>
    </lineage>
</organism>
<dbReference type="PANTHER" id="PTHR20958">
    <property type="entry name" value="GLYCINE N-ACYLTRANSFERASE-LIKE PROTEIN"/>
    <property type="match status" value="1"/>
</dbReference>
<evidence type="ECO:0000313" key="2">
    <source>
        <dbReference type="Proteomes" id="UP000799536"/>
    </source>
</evidence>
<keyword evidence="2" id="KW-1185">Reference proteome</keyword>
<name>A0A9P4MZD5_9PLEO</name>
<reference evidence="1" key="1">
    <citation type="journal article" date="2020" name="Stud. Mycol.">
        <title>101 Dothideomycetes genomes: a test case for predicting lifestyles and emergence of pathogens.</title>
        <authorList>
            <person name="Haridas S."/>
            <person name="Albert R."/>
            <person name="Binder M."/>
            <person name="Bloem J."/>
            <person name="Labutti K."/>
            <person name="Salamov A."/>
            <person name="Andreopoulos B."/>
            <person name="Baker S."/>
            <person name="Barry K."/>
            <person name="Bills G."/>
            <person name="Bluhm B."/>
            <person name="Cannon C."/>
            <person name="Castanera R."/>
            <person name="Culley D."/>
            <person name="Daum C."/>
            <person name="Ezra D."/>
            <person name="Gonzalez J."/>
            <person name="Henrissat B."/>
            <person name="Kuo A."/>
            <person name="Liang C."/>
            <person name="Lipzen A."/>
            <person name="Lutzoni F."/>
            <person name="Magnuson J."/>
            <person name="Mondo S."/>
            <person name="Nolan M."/>
            <person name="Ohm R."/>
            <person name="Pangilinan J."/>
            <person name="Park H.-J."/>
            <person name="Ramirez L."/>
            <person name="Alfaro M."/>
            <person name="Sun H."/>
            <person name="Tritt A."/>
            <person name="Yoshinaga Y."/>
            <person name="Zwiers L.-H."/>
            <person name="Turgeon B."/>
            <person name="Goodwin S."/>
            <person name="Spatafora J."/>
            <person name="Crous P."/>
            <person name="Grigoriev I."/>
        </authorList>
    </citation>
    <scope>NUCLEOTIDE SEQUENCE</scope>
    <source>
        <strain evidence="1">ATCC 74209</strain>
    </source>
</reference>
<accession>A0A9P4MZD5</accession>
<protein>
    <recommendedName>
        <fullName evidence="3">FR47-like domain-containing protein</fullName>
    </recommendedName>
</protein>
<dbReference type="Proteomes" id="UP000799536">
    <property type="component" value="Unassembled WGS sequence"/>
</dbReference>
<evidence type="ECO:0000313" key="1">
    <source>
        <dbReference type="EMBL" id="KAF2201770.1"/>
    </source>
</evidence>